<dbReference type="PANTHER" id="PTHR34322">
    <property type="entry name" value="TRANSPOSASE, Y1_TNP DOMAIN-CONTAINING"/>
    <property type="match status" value="1"/>
</dbReference>
<dbReference type="InterPro" id="IPR036515">
    <property type="entry name" value="Transposase_17_sf"/>
</dbReference>
<dbReference type="SUPFAM" id="SSF143422">
    <property type="entry name" value="Transposase IS200-like"/>
    <property type="match status" value="1"/>
</dbReference>
<accession>A4BM89</accession>
<evidence type="ECO:0000259" key="2">
    <source>
        <dbReference type="SMART" id="SM01321"/>
    </source>
</evidence>
<dbReference type="SMART" id="SM01321">
    <property type="entry name" value="Y1_Tnp"/>
    <property type="match status" value="1"/>
</dbReference>
<evidence type="ECO:0000313" key="4">
    <source>
        <dbReference type="Proteomes" id="UP000003374"/>
    </source>
</evidence>
<gene>
    <name evidence="3" type="ORF">NB231_16443</name>
</gene>
<dbReference type="Gene3D" id="1.10.1750.10">
    <property type="match status" value="1"/>
</dbReference>
<dbReference type="STRING" id="314278.NB231_16443"/>
<feature type="domain" description="Transposase IS200-like" evidence="2">
    <location>
        <begin position="9"/>
        <end position="123"/>
    </location>
</feature>
<organism evidence="3 4">
    <name type="scientific">Nitrococcus mobilis Nb-231</name>
    <dbReference type="NCBI Taxonomy" id="314278"/>
    <lineage>
        <taxon>Bacteria</taxon>
        <taxon>Pseudomonadati</taxon>
        <taxon>Pseudomonadota</taxon>
        <taxon>Gammaproteobacteria</taxon>
        <taxon>Chromatiales</taxon>
        <taxon>Ectothiorhodospiraceae</taxon>
        <taxon>Nitrococcus</taxon>
    </lineage>
</organism>
<dbReference type="eggNOG" id="COG0593">
    <property type="taxonomic scope" value="Bacteria"/>
</dbReference>
<dbReference type="AlphaFoldDB" id="A4BM89"/>
<dbReference type="EMBL" id="AAOF01000001">
    <property type="protein sequence ID" value="EAR23427.1"/>
    <property type="molecule type" value="Genomic_DNA"/>
</dbReference>
<dbReference type="OrthoDB" id="9814067at2"/>
<dbReference type="GO" id="GO:0005524">
    <property type="term" value="F:ATP binding"/>
    <property type="evidence" value="ECO:0007669"/>
    <property type="project" value="InterPro"/>
</dbReference>
<dbReference type="GO" id="GO:0006270">
    <property type="term" value="P:DNA replication initiation"/>
    <property type="evidence" value="ECO:0007669"/>
    <property type="project" value="InterPro"/>
</dbReference>
<dbReference type="GO" id="GO:0004803">
    <property type="term" value="F:transposase activity"/>
    <property type="evidence" value="ECO:0007669"/>
    <property type="project" value="InterPro"/>
</dbReference>
<dbReference type="eggNOG" id="COG1943">
    <property type="taxonomic scope" value="Bacteria"/>
</dbReference>
<dbReference type="PANTHER" id="PTHR34322:SF2">
    <property type="entry name" value="TRANSPOSASE IS200-LIKE DOMAIN-CONTAINING PROTEIN"/>
    <property type="match status" value="1"/>
</dbReference>
<dbReference type="RefSeq" id="WP_005004705.1">
    <property type="nucleotide sequence ID" value="NZ_CH672427.1"/>
</dbReference>
<comment type="caution">
    <text evidence="3">The sequence shown here is derived from an EMBL/GenBank/DDBJ whole genome shotgun (WGS) entry which is preliminary data.</text>
</comment>
<reference evidence="3 4" key="1">
    <citation type="submission" date="2006-02" db="EMBL/GenBank/DDBJ databases">
        <authorList>
            <person name="Waterbury J."/>
            <person name="Ferriera S."/>
            <person name="Johnson J."/>
            <person name="Kravitz S."/>
            <person name="Halpern A."/>
            <person name="Remington K."/>
            <person name="Beeson K."/>
            <person name="Tran B."/>
            <person name="Rogers Y.-H."/>
            <person name="Friedman R."/>
            <person name="Venter J.C."/>
        </authorList>
    </citation>
    <scope>NUCLEOTIDE SEQUENCE [LARGE SCALE GENOMIC DNA]</scope>
    <source>
        <strain evidence="3 4">Nb-231</strain>
    </source>
</reference>
<dbReference type="Pfam" id="PF08299">
    <property type="entry name" value="Bac_DnaA_C"/>
    <property type="match status" value="1"/>
</dbReference>
<dbReference type="SMART" id="SM00760">
    <property type="entry name" value="Bac_DnaA_C"/>
    <property type="match status" value="1"/>
</dbReference>
<feature type="domain" description="Chromosomal replication initiator DnaA C-terminal" evidence="1">
    <location>
        <begin position="231"/>
        <end position="299"/>
    </location>
</feature>
<dbReference type="InterPro" id="IPR002686">
    <property type="entry name" value="Transposase_17"/>
</dbReference>
<evidence type="ECO:0000313" key="3">
    <source>
        <dbReference type="EMBL" id="EAR23427.1"/>
    </source>
</evidence>
<dbReference type="GO" id="GO:0006275">
    <property type="term" value="P:regulation of DNA replication"/>
    <property type="evidence" value="ECO:0007669"/>
    <property type="project" value="InterPro"/>
</dbReference>
<dbReference type="Pfam" id="PF01797">
    <property type="entry name" value="Y1_Tnp"/>
    <property type="match status" value="1"/>
</dbReference>
<dbReference type="InterPro" id="IPR010921">
    <property type="entry name" value="Trp_repressor/repl_initiator"/>
</dbReference>
<dbReference type="GO" id="GO:0006313">
    <property type="term" value="P:DNA transposition"/>
    <property type="evidence" value="ECO:0007669"/>
    <property type="project" value="InterPro"/>
</dbReference>
<keyword evidence="4" id="KW-1185">Reference proteome</keyword>
<protein>
    <submittedName>
        <fullName evidence="3">Putative orphan protein</fullName>
    </submittedName>
</protein>
<dbReference type="GO" id="GO:0043565">
    <property type="term" value="F:sequence-specific DNA binding"/>
    <property type="evidence" value="ECO:0007669"/>
    <property type="project" value="InterPro"/>
</dbReference>
<name>A4BM89_9GAMM</name>
<dbReference type="SUPFAM" id="SSF48295">
    <property type="entry name" value="TrpR-like"/>
    <property type="match status" value="1"/>
</dbReference>
<evidence type="ECO:0000259" key="1">
    <source>
        <dbReference type="SMART" id="SM00760"/>
    </source>
</evidence>
<dbReference type="InterPro" id="IPR013159">
    <property type="entry name" value="DnaA_C"/>
</dbReference>
<dbReference type="HOGENOM" id="CLU_068226_0_0_6"/>
<dbReference type="Gene3D" id="3.30.70.1290">
    <property type="entry name" value="Transposase IS200-like"/>
    <property type="match status" value="1"/>
</dbReference>
<proteinExistence type="predicted"/>
<dbReference type="Proteomes" id="UP000003374">
    <property type="component" value="Unassembled WGS sequence"/>
</dbReference>
<dbReference type="CDD" id="cd06571">
    <property type="entry name" value="Bac_DnaA_C"/>
    <property type="match status" value="1"/>
</dbReference>
<sequence>MPRPLRIELEDGFYHVMNRGRGRAPIFHRPAYYQTFLDTLEEAHRRFGLEVHAYCLMGNHYHLLVRTPRGNLSRCMRHVNGVYTQRHNRLRRTDGPLFRGRFKAILVEADAYLLQLTRYVHRNPIEARRALVNELAAYPWSSYPAYLGQATAPEWLYQEFTYRLLNSRERYSGYRRYVEAGVDEETQAFYRRGRLSPVYGSDAFKARMLASGGWENASPERLRRQVYRPPELKNILSVVAAHHGLRQAELTEGGRGKRNQPRVVAMYLCQEVGGLSLQVIAKAFGVRSESGVSHQIGKLRRELADNPDLRNDLEMQIQYLTR</sequence>